<proteinExistence type="predicted"/>
<reference evidence="1" key="1">
    <citation type="submission" date="2021-06" db="EMBL/GenBank/DDBJ databases">
        <authorList>
            <person name="Hodson N. C."/>
            <person name="Mongue J. A."/>
            <person name="Jaron S. K."/>
        </authorList>
    </citation>
    <scope>NUCLEOTIDE SEQUENCE</scope>
</reference>
<organism evidence="1 2">
    <name type="scientific">Allacma fusca</name>
    <dbReference type="NCBI Taxonomy" id="39272"/>
    <lineage>
        <taxon>Eukaryota</taxon>
        <taxon>Metazoa</taxon>
        <taxon>Ecdysozoa</taxon>
        <taxon>Arthropoda</taxon>
        <taxon>Hexapoda</taxon>
        <taxon>Collembola</taxon>
        <taxon>Symphypleona</taxon>
        <taxon>Sminthuridae</taxon>
        <taxon>Allacma</taxon>
    </lineage>
</organism>
<dbReference type="AlphaFoldDB" id="A0A8J2K0N3"/>
<dbReference type="OrthoDB" id="385235at2759"/>
<name>A0A8J2K0N3_9HEXA</name>
<comment type="caution">
    <text evidence="1">The sequence shown here is derived from an EMBL/GenBank/DDBJ whole genome shotgun (WGS) entry which is preliminary data.</text>
</comment>
<accession>A0A8J2K0N3</accession>
<keyword evidence="2" id="KW-1185">Reference proteome</keyword>
<evidence type="ECO:0000313" key="2">
    <source>
        <dbReference type="Proteomes" id="UP000708208"/>
    </source>
</evidence>
<dbReference type="EMBL" id="CAJVCH010123384">
    <property type="protein sequence ID" value="CAG7725535.1"/>
    <property type="molecule type" value="Genomic_DNA"/>
</dbReference>
<feature type="non-terminal residue" evidence="1">
    <location>
        <position position="1"/>
    </location>
</feature>
<protein>
    <submittedName>
        <fullName evidence="1">Uncharacterized protein</fullName>
    </submittedName>
</protein>
<gene>
    <name evidence="1" type="ORF">AFUS01_LOCUS14489</name>
</gene>
<sequence>PLPSYFHRASSTHQLDKALRASENGEVPVASAESSIDQIFAKYKSKPTEDQSPEEVVEALVQINQFFNSFHFHRGKVILNQPKTLELNRKNREDFIRHIHSNPVVSEMMGMVSQNLRNLSDHHLASCLLFAKALKFSIRDKFSQQLLEEMTRRKGTLSTLALRTLVIALRHEYIYGCLVAVEFLPLYYSKILNLSSASSNEEIRFVSSILRTIIAVLFELQFIGFTVENKQGCMNKTIIVQELLRKYCLRLEPKVSQLDETHLPSLSKFLEFQQDPVSFIHAVLNRANQLWAENYTRVDIMCIVRPKPHDTQDNATYLKYFNTFLDNYHDLKPVVQVAYRALKKLQFDEKTYDKYWSRVNQLLLQTNSSVDASEDDSKYRFCDLEDSSLFMEANLTQWVLKYANEYLNLLSRQNLSYSHSQYEQTTRDLILKILEDYKEGRALLLPSDYAKATAFLLAVNHNEIKIYSNFLKCCGVEDLILINKGAEIGRNNSFILANLLSMQSANLFRTGLTPMESILLTRVNTSIKNCADFSPMFKTCLENVVQSPLWNDSRVGKEILTSMLTTGFYFPPGLERVAKIIVAYDDEVSIMCVEKFLWATFVFGCEYSEAVATAAKITEKYFDYIHPFRTIEIALALCYHRALSQDLVQRMFGVEFIDILDEQIRRVLQNHHGIRDPNRVRDVFMSLNRAVCLDVPEANVPWFHQKYCEEIASVCKQHNVYQIVPCQLLI</sequence>
<dbReference type="Proteomes" id="UP000708208">
    <property type="component" value="Unassembled WGS sequence"/>
</dbReference>
<evidence type="ECO:0000313" key="1">
    <source>
        <dbReference type="EMBL" id="CAG7725535.1"/>
    </source>
</evidence>